<comment type="caution">
    <text evidence="1">The sequence shown here is derived from an EMBL/GenBank/DDBJ whole genome shotgun (WGS) entry which is preliminary data.</text>
</comment>
<dbReference type="PATRIC" id="fig|1262666.3.peg.866"/>
<dbReference type="Proteomes" id="UP000011922">
    <property type="component" value="Unassembled WGS sequence"/>
</dbReference>
<evidence type="ECO:0000313" key="2">
    <source>
        <dbReference type="Proteomes" id="UP000011922"/>
    </source>
</evidence>
<sequence length="104" mass="11982">MIDKQSLEKITLFICPRCNQGSHEMPALWLEFWREHDSGPDRDPLWKDPHWMEKARAWFAARGEENALDKAMTCPACGCEEHLRKWITKGPAEAGKVFTKKGIA</sequence>
<evidence type="ECO:0000313" key="1">
    <source>
        <dbReference type="EMBL" id="EMG38354.1"/>
    </source>
</evidence>
<proteinExistence type="predicted"/>
<gene>
    <name evidence="1" type="ORF">PCS_00856</name>
</gene>
<dbReference type="OrthoDB" id="559685at2"/>
<reference evidence="1 2" key="1">
    <citation type="journal article" date="2013" name="Genome Announc.">
        <title>Draft Genome Sequence for Desulfovibrio africanus Strain PCS.</title>
        <authorList>
            <person name="Brown S.D."/>
            <person name="Utturkar S.M."/>
            <person name="Arkin A.P."/>
            <person name="Deutschbauer A.M."/>
            <person name="Elias D.A."/>
            <person name="Hazen T.C."/>
            <person name="Chakraborty R."/>
        </authorList>
    </citation>
    <scope>NUCLEOTIDE SEQUENCE [LARGE SCALE GENOMIC DNA]</scope>
    <source>
        <strain evidence="1 2">PCS</strain>
    </source>
</reference>
<dbReference type="EMBL" id="AOSV01000005">
    <property type="protein sequence ID" value="EMG38354.1"/>
    <property type="molecule type" value="Genomic_DNA"/>
</dbReference>
<accession>M5PWC1</accession>
<name>M5PWC1_DESAF</name>
<dbReference type="AlphaFoldDB" id="M5PWC1"/>
<protein>
    <submittedName>
        <fullName evidence="1">Uncharacterized protein</fullName>
    </submittedName>
</protein>
<organism evidence="1 2">
    <name type="scientific">Desulfocurvibacter africanus PCS</name>
    <dbReference type="NCBI Taxonomy" id="1262666"/>
    <lineage>
        <taxon>Bacteria</taxon>
        <taxon>Pseudomonadati</taxon>
        <taxon>Thermodesulfobacteriota</taxon>
        <taxon>Desulfovibrionia</taxon>
        <taxon>Desulfovibrionales</taxon>
        <taxon>Desulfovibrionaceae</taxon>
        <taxon>Desulfocurvibacter</taxon>
    </lineage>
</organism>